<keyword evidence="1" id="KW-0413">Isomerase</keyword>
<comment type="caution">
    <text evidence="1">The sequence shown here is derived from an EMBL/GenBank/DDBJ whole genome shotgun (WGS) entry which is preliminary data.</text>
</comment>
<dbReference type="EC" id="5.4.99.9" evidence="1"/>
<keyword evidence="2" id="KW-1185">Reference proteome</keyword>
<dbReference type="GO" id="GO:0008767">
    <property type="term" value="F:UDP-galactopyranose mutase activity"/>
    <property type="evidence" value="ECO:0007669"/>
    <property type="project" value="UniProtKB-EC"/>
</dbReference>
<sequence>MQLPQYIVCFSHLRWDFVYQRPQHLMSRFAKHSVVYYFEEPVFTDDVPSTLSISQRADNLWLCVPHLVHGLTPKEVNIEIKNLLDVLLENKAPEDLLFWYYTPMALKFSNTFNPGCVVYDCMDELSAFKFAPPELRALETKLFDIADVVFTGGHSLFESKRNEHTNIHPFPSSIDKLHFQSARAGNQEPSDQAAISGFKVGFYGVLDERFDIKLIAEMAAARPEWQIILIGPIVKINPDTLPKHANIHYLGPKGYDELPLYLSGWDVALIPFVLNESTFFISPTKTPEYLAGGKPVVSTAIKDVIYEYGKNDAVNIGTDSSEFIDIIDNLKASKPDAEWLAKVDLVLARNSWDHTFSEMQLLILKSISNRTLLLTPNRLMDEKDEYLNQN</sequence>
<dbReference type="CDD" id="cd04950">
    <property type="entry name" value="GT4_TuaH-like"/>
    <property type="match status" value="1"/>
</dbReference>
<accession>A0ABX0UME0</accession>
<name>A0ABX0UME0_9BACT</name>
<evidence type="ECO:0000313" key="2">
    <source>
        <dbReference type="Proteomes" id="UP001179181"/>
    </source>
</evidence>
<protein>
    <submittedName>
        <fullName evidence="1">UDP-galactopyranose mutase</fullName>
        <ecNumber evidence="1">5.4.99.9</ecNumber>
    </submittedName>
</protein>
<reference evidence="1 2" key="1">
    <citation type="submission" date="2020-03" db="EMBL/GenBank/DDBJ databases">
        <title>Genomic Encyclopedia of Type Strains, Phase IV (KMG-IV): sequencing the most valuable type-strain genomes for metagenomic binning, comparative biology and taxonomic classification.</title>
        <authorList>
            <person name="Goeker M."/>
        </authorList>
    </citation>
    <scope>NUCLEOTIDE SEQUENCE [LARGE SCALE GENOMIC DNA]</scope>
    <source>
        <strain evidence="1 2">DSM 102865</strain>
    </source>
</reference>
<dbReference type="Proteomes" id="UP001179181">
    <property type="component" value="Unassembled WGS sequence"/>
</dbReference>
<evidence type="ECO:0000313" key="1">
    <source>
        <dbReference type="EMBL" id="NIJ52800.1"/>
    </source>
</evidence>
<dbReference type="Gene3D" id="3.40.50.2000">
    <property type="entry name" value="Glycogen Phosphorylase B"/>
    <property type="match status" value="1"/>
</dbReference>
<proteinExistence type="predicted"/>
<dbReference type="SUPFAM" id="SSF53756">
    <property type="entry name" value="UDP-Glycosyltransferase/glycogen phosphorylase"/>
    <property type="match status" value="1"/>
</dbReference>
<dbReference type="RefSeq" id="WP_167269478.1">
    <property type="nucleotide sequence ID" value="NZ_JAASQJ010000002.1"/>
</dbReference>
<gene>
    <name evidence="1" type="ORF">FHS68_001970</name>
</gene>
<organism evidence="1 2">
    <name type="scientific">Dyadobacter arcticus</name>
    <dbReference type="NCBI Taxonomy" id="1078754"/>
    <lineage>
        <taxon>Bacteria</taxon>
        <taxon>Pseudomonadati</taxon>
        <taxon>Bacteroidota</taxon>
        <taxon>Cytophagia</taxon>
        <taxon>Cytophagales</taxon>
        <taxon>Spirosomataceae</taxon>
        <taxon>Dyadobacter</taxon>
    </lineage>
</organism>
<dbReference type="EMBL" id="JAASQJ010000002">
    <property type="protein sequence ID" value="NIJ52800.1"/>
    <property type="molecule type" value="Genomic_DNA"/>
</dbReference>